<protein>
    <submittedName>
        <fullName evidence="10">Man1-Src1p-C-terminal domain-containing protein</fullName>
    </submittedName>
</protein>
<feature type="domain" description="Man1/Src1-like C-terminal" evidence="8">
    <location>
        <begin position="339"/>
        <end position="693"/>
    </location>
</feature>
<dbReference type="GO" id="GO:0003682">
    <property type="term" value="F:chromatin binding"/>
    <property type="evidence" value="ECO:0007669"/>
    <property type="project" value="InterPro"/>
</dbReference>
<dbReference type="GO" id="GO:0034399">
    <property type="term" value="C:nuclear periphery"/>
    <property type="evidence" value="ECO:0007669"/>
    <property type="project" value="TreeGrafter"/>
</dbReference>
<dbReference type="PANTHER" id="PTHR47808">
    <property type="entry name" value="INNER NUCLEAR MEMBRANE PROTEIN HEH2-RELATED"/>
    <property type="match status" value="1"/>
</dbReference>
<dbReference type="CDD" id="cd12935">
    <property type="entry name" value="LEM_like"/>
    <property type="match status" value="1"/>
</dbReference>
<dbReference type="InterPro" id="IPR018996">
    <property type="entry name" value="Man1/Src1-like_C"/>
</dbReference>
<keyword evidence="2" id="KW-0597">Phosphoprotein</keyword>
<dbReference type="InterPro" id="IPR036361">
    <property type="entry name" value="SAP_dom_sf"/>
</dbReference>
<evidence type="ECO:0000259" key="9">
    <source>
        <dbReference type="Pfam" id="PF12949"/>
    </source>
</evidence>
<feature type="region of interest" description="Disordered" evidence="7">
    <location>
        <begin position="64"/>
        <end position="250"/>
    </location>
</feature>
<keyword evidence="3" id="KW-0812">Transmembrane</keyword>
<evidence type="ECO:0000256" key="2">
    <source>
        <dbReference type="ARBA" id="ARBA00022553"/>
    </source>
</evidence>
<feature type="region of interest" description="Disordered" evidence="7">
    <location>
        <begin position="699"/>
        <end position="753"/>
    </location>
</feature>
<evidence type="ECO:0000256" key="3">
    <source>
        <dbReference type="ARBA" id="ARBA00022692"/>
    </source>
</evidence>
<sequence>MSDSESVDYLQTGFDPKSLTVPRLRSILVTHDIQYPSTAKKPQLIELFNDQVVPLSKKYLAARARAKRTSQGIFDADSQSTTSTDFNEHDLKPPPRATTRSRSPRKTTKVKSEYEEPAPAPIRESPRKRQSRSVSAQPQHAFDDDSAHEAEPAKTPRRRHATPAAVKLEAPEEPAFFRRTPETEAVFSNDNPFQSGSSPASATKTPTNRKTFAPDAFSTDNPFQSASKTPADRRKTTGLDPVKVKSTPATARRRTDIHVFDSREPTVVSKSFEMPLSSFNRPTTPKFAPSNIEAGEEFTPDEQLALMQEEQANPQLAAARRQQSRPGRGSSLTTPLWVLIITLMGAYAAWYRQEKIAVGYCGLGRDSSQLIPSHIQIPEWAQDYASKLGIYEIRTPEWIVPFIEPDCETCPSHAYCYEDFTVRCEEDFILKPHPLSLGGLVPLPPTCEPDGEKVRRVQAIADRAVEELRDRRAAYECGEPTEPEGLPLDTPAIGEQELKETLSKKRSKRLAADEFDQLWAAAIGEVKNRDEVLVEVVEEQTGGTPGFPTTRLSSSSLARLSYTCAAQRAIRLGLARHRLSIGGVILSLLLLVYGRRQFIANRAMNAKVPGLVDEVLSRLATQKELAFDEENDDAFLFLPNLRDDLLRSMHRFRERERLWLRVKALVEQNSNVRTGIREGKNGEIGRAWEWIGPARPGIEGSARRRRTDRGAARVSFGPDVKEEKDRDAVPEAAQDGAAGRSSYRKWEESRPIY</sequence>
<comment type="caution">
    <text evidence="10">The sequence shown here is derived from an EMBL/GenBank/DDBJ whole genome shotgun (WGS) entry which is preliminary data.</text>
</comment>
<dbReference type="Gene3D" id="1.10.720.30">
    <property type="entry name" value="SAP domain"/>
    <property type="match status" value="1"/>
</dbReference>
<reference evidence="10" key="1">
    <citation type="journal article" date="2023" name="Mol. Phylogenet. Evol.">
        <title>Genome-scale phylogeny and comparative genomics of the fungal order Sordariales.</title>
        <authorList>
            <person name="Hensen N."/>
            <person name="Bonometti L."/>
            <person name="Westerberg I."/>
            <person name="Brannstrom I.O."/>
            <person name="Guillou S."/>
            <person name="Cros-Aarteil S."/>
            <person name="Calhoun S."/>
            <person name="Haridas S."/>
            <person name="Kuo A."/>
            <person name="Mondo S."/>
            <person name="Pangilinan J."/>
            <person name="Riley R."/>
            <person name="LaButti K."/>
            <person name="Andreopoulos B."/>
            <person name="Lipzen A."/>
            <person name="Chen C."/>
            <person name="Yan M."/>
            <person name="Daum C."/>
            <person name="Ng V."/>
            <person name="Clum A."/>
            <person name="Steindorff A."/>
            <person name="Ohm R.A."/>
            <person name="Martin F."/>
            <person name="Silar P."/>
            <person name="Natvig D.O."/>
            <person name="Lalanne C."/>
            <person name="Gautier V."/>
            <person name="Ament-Velasquez S.L."/>
            <person name="Kruys A."/>
            <person name="Hutchinson M.I."/>
            <person name="Powell A.J."/>
            <person name="Barry K."/>
            <person name="Miller A.N."/>
            <person name="Grigoriev I.V."/>
            <person name="Debuchy R."/>
            <person name="Gladieux P."/>
            <person name="Hiltunen Thoren M."/>
            <person name="Johannesson H."/>
        </authorList>
    </citation>
    <scope>NUCLEOTIDE SEQUENCE</scope>
    <source>
        <strain evidence="10">CBS 314.62</strain>
    </source>
</reference>
<feature type="domain" description="HeH/LEM" evidence="9">
    <location>
        <begin position="16"/>
        <end position="50"/>
    </location>
</feature>
<evidence type="ECO:0000313" key="10">
    <source>
        <dbReference type="EMBL" id="KAK3695285.1"/>
    </source>
</evidence>
<dbReference type="InterPro" id="IPR025856">
    <property type="entry name" value="HeH/LEM_domain"/>
</dbReference>
<dbReference type="AlphaFoldDB" id="A0AAE0XKX4"/>
<feature type="compositionally biased region" description="Basic and acidic residues" evidence="7">
    <location>
        <begin position="744"/>
        <end position="753"/>
    </location>
</feature>
<accession>A0AAE0XKX4</accession>
<keyword evidence="5" id="KW-0472">Membrane</keyword>
<evidence type="ECO:0000313" key="11">
    <source>
        <dbReference type="Proteomes" id="UP001270362"/>
    </source>
</evidence>
<keyword evidence="6" id="KW-0539">Nucleus</keyword>
<gene>
    <name evidence="10" type="ORF">B0T22DRAFT_100831</name>
</gene>
<feature type="compositionally biased region" description="Basic and acidic residues" evidence="7">
    <location>
        <begin position="719"/>
        <end position="729"/>
    </location>
</feature>
<evidence type="ECO:0000256" key="5">
    <source>
        <dbReference type="ARBA" id="ARBA00023136"/>
    </source>
</evidence>
<evidence type="ECO:0000256" key="7">
    <source>
        <dbReference type="SAM" id="MobiDB-lite"/>
    </source>
</evidence>
<dbReference type="GO" id="GO:0071763">
    <property type="term" value="P:nuclear membrane organization"/>
    <property type="evidence" value="ECO:0007669"/>
    <property type="project" value="TreeGrafter"/>
</dbReference>
<evidence type="ECO:0000256" key="4">
    <source>
        <dbReference type="ARBA" id="ARBA00022989"/>
    </source>
</evidence>
<feature type="compositionally biased region" description="Polar residues" evidence="7">
    <location>
        <begin position="218"/>
        <end position="228"/>
    </location>
</feature>
<dbReference type="EMBL" id="JAULSO010000001">
    <property type="protein sequence ID" value="KAK3695285.1"/>
    <property type="molecule type" value="Genomic_DNA"/>
</dbReference>
<evidence type="ECO:0000259" key="8">
    <source>
        <dbReference type="Pfam" id="PF09402"/>
    </source>
</evidence>
<dbReference type="InterPro" id="IPR041885">
    <property type="entry name" value="MAN1_winged_helix_dom"/>
</dbReference>
<comment type="subcellular location">
    <subcellularLocation>
        <location evidence="1">Nucleus inner membrane</location>
    </subcellularLocation>
</comment>
<dbReference type="Pfam" id="PF12949">
    <property type="entry name" value="HeH"/>
    <property type="match status" value="1"/>
</dbReference>
<feature type="compositionally biased region" description="Basic and acidic residues" evidence="7">
    <location>
        <begin position="141"/>
        <end position="154"/>
    </location>
</feature>
<proteinExistence type="predicted"/>
<feature type="compositionally biased region" description="Polar residues" evidence="7">
    <location>
        <begin position="69"/>
        <end position="85"/>
    </location>
</feature>
<dbReference type="GO" id="GO:0005637">
    <property type="term" value="C:nuclear inner membrane"/>
    <property type="evidence" value="ECO:0007669"/>
    <property type="project" value="UniProtKB-SubCell"/>
</dbReference>
<dbReference type="GO" id="GO:0005783">
    <property type="term" value="C:endoplasmic reticulum"/>
    <property type="evidence" value="ECO:0007669"/>
    <property type="project" value="TreeGrafter"/>
</dbReference>
<keyword evidence="4" id="KW-1133">Transmembrane helix</keyword>
<feature type="compositionally biased region" description="Polar residues" evidence="7">
    <location>
        <begin position="186"/>
        <end position="210"/>
    </location>
</feature>
<organism evidence="10 11">
    <name type="scientific">Podospora appendiculata</name>
    <dbReference type="NCBI Taxonomy" id="314037"/>
    <lineage>
        <taxon>Eukaryota</taxon>
        <taxon>Fungi</taxon>
        <taxon>Dikarya</taxon>
        <taxon>Ascomycota</taxon>
        <taxon>Pezizomycotina</taxon>
        <taxon>Sordariomycetes</taxon>
        <taxon>Sordariomycetidae</taxon>
        <taxon>Sordariales</taxon>
        <taxon>Podosporaceae</taxon>
        <taxon>Podospora</taxon>
    </lineage>
</organism>
<evidence type="ECO:0000256" key="1">
    <source>
        <dbReference type="ARBA" id="ARBA00004540"/>
    </source>
</evidence>
<dbReference type="InterPro" id="IPR044780">
    <property type="entry name" value="Heh2/Src1"/>
</dbReference>
<keyword evidence="11" id="KW-1185">Reference proteome</keyword>
<dbReference type="PANTHER" id="PTHR47808:SF2">
    <property type="entry name" value="LEM DOMAIN-CONTAINING PROTEIN 2"/>
    <property type="match status" value="1"/>
</dbReference>
<dbReference type="Pfam" id="PF09402">
    <property type="entry name" value="MSC"/>
    <property type="match status" value="1"/>
</dbReference>
<dbReference type="Gene3D" id="1.10.10.1180">
    <property type="entry name" value="MAN1, winged-helix domain"/>
    <property type="match status" value="1"/>
</dbReference>
<evidence type="ECO:0000256" key="6">
    <source>
        <dbReference type="ARBA" id="ARBA00023242"/>
    </source>
</evidence>
<name>A0AAE0XKX4_9PEZI</name>
<reference evidence="10" key="2">
    <citation type="submission" date="2023-06" db="EMBL/GenBank/DDBJ databases">
        <authorList>
            <consortium name="Lawrence Berkeley National Laboratory"/>
            <person name="Haridas S."/>
            <person name="Hensen N."/>
            <person name="Bonometti L."/>
            <person name="Westerberg I."/>
            <person name="Brannstrom I.O."/>
            <person name="Guillou S."/>
            <person name="Cros-Aarteil S."/>
            <person name="Calhoun S."/>
            <person name="Kuo A."/>
            <person name="Mondo S."/>
            <person name="Pangilinan J."/>
            <person name="Riley R."/>
            <person name="Labutti K."/>
            <person name="Andreopoulos B."/>
            <person name="Lipzen A."/>
            <person name="Chen C."/>
            <person name="Yanf M."/>
            <person name="Daum C."/>
            <person name="Ng V."/>
            <person name="Clum A."/>
            <person name="Steindorff A."/>
            <person name="Ohm R."/>
            <person name="Martin F."/>
            <person name="Silar P."/>
            <person name="Natvig D."/>
            <person name="Lalanne C."/>
            <person name="Gautier V."/>
            <person name="Ament-Velasquez S.L."/>
            <person name="Kruys A."/>
            <person name="Hutchinson M.I."/>
            <person name="Powell A.J."/>
            <person name="Barry K."/>
            <person name="Miller A.N."/>
            <person name="Grigoriev I.V."/>
            <person name="Debuchy R."/>
            <person name="Gladieux P."/>
            <person name="Thoren M.H."/>
            <person name="Johannesson H."/>
        </authorList>
    </citation>
    <scope>NUCLEOTIDE SEQUENCE</scope>
    <source>
        <strain evidence="10">CBS 314.62</strain>
    </source>
</reference>
<dbReference type="Proteomes" id="UP001270362">
    <property type="component" value="Unassembled WGS sequence"/>
</dbReference>